<evidence type="ECO:0000313" key="1">
    <source>
        <dbReference type="EMBL" id="CAB4835522.1"/>
    </source>
</evidence>
<dbReference type="AlphaFoldDB" id="A0A6J7AR86"/>
<proteinExistence type="predicted"/>
<sequence length="300" mass="33150">MATDSCVVRGHRGCALEPVARPTEPLHIEQRSAEPRTRHERQHVGGGLERFSRGDECTGRVQCGDLVVGRGILDPEQIGIDRLDERQRICGTPAVKRVDGDRARLREVLSNHLEALHVVGHAEAGAHLHESKAGIAVALCLVVKLIEGRVEEEATCVARDGFGSGAPPPQVSRAELVLAGREVPCRERDRIGRAATRGVRADPLDAQQCFERHPALIEHRRRERACAVEQRIRGHARIAPTHVFTSTGDHDQMKVRVVGPRCGEHWARYRCGYAPDLDLDSRIDALVIHGRHRIVLRSSG</sequence>
<dbReference type="EMBL" id="CAFABA010000130">
    <property type="protein sequence ID" value="CAB4835522.1"/>
    <property type="molecule type" value="Genomic_DNA"/>
</dbReference>
<accession>A0A6J7AR86</accession>
<organism evidence="1">
    <name type="scientific">freshwater metagenome</name>
    <dbReference type="NCBI Taxonomy" id="449393"/>
    <lineage>
        <taxon>unclassified sequences</taxon>
        <taxon>metagenomes</taxon>
        <taxon>ecological metagenomes</taxon>
    </lineage>
</organism>
<name>A0A6J7AR86_9ZZZZ</name>
<gene>
    <name evidence="1" type="ORF">UFOPK3139_02495</name>
</gene>
<reference evidence="1" key="1">
    <citation type="submission" date="2020-05" db="EMBL/GenBank/DDBJ databases">
        <authorList>
            <person name="Chiriac C."/>
            <person name="Salcher M."/>
            <person name="Ghai R."/>
            <person name="Kavagutti S V."/>
        </authorList>
    </citation>
    <scope>NUCLEOTIDE SEQUENCE</scope>
</reference>
<protein>
    <submittedName>
        <fullName evidence="1">Unannotated protein</fullName>
    </submittedName>
</protein>